<name>D1NU59_9BIFI</name>
<sequence length="41" mass="4484">MGWPSGHSTCVFLLCIIISANPHWLATARSPRPAYWCGVAI</sequence>
<dbReference type="Proteomes" id="UP000003656">
    <property type="component" value="Unassembled WGS sequence"/>
</dbReference>
<evidence type="ECO:0000313" key="2">
    <source>
        <dbReference type="Proteomes" id="UP000003656"/>
    </source>
</evidence>
<organism evidence="1 2">
    <name type="scientific">Bifidobacterium gallicum DSM 20093 = LMG 11596</name>
    <dbReference type="NCBI Taxonomy" id="561180"/>
    <lineage>
        <taxon>Bacteria</taxon>
        <taxon>Bacillati</taxon>
        <taxon>Actinomycetota</taxon>
        <taxon>Actinomycetes</taxon>
        <taxon>Bifidobacteriales</taxon>
        <taxon>Bifidobacteriaceae</taxon>
        <taxon>Bifidobacterium</taxon>
    </lineage>
</organism>
<comment type="caution">
    <text evidence="1">The sequence shown here is derived from an EMBL/GenBank/DDBJ whole genome shotgun (WGS) entry which is preliminary data.</text>
</comment>
<evidence type="ECO:0000313" key="1">
    <source>
        <dbReference type="EMBL" id="EFA23263.1"/>
    </source>
</evidence>
<dbReference type="AlphaFoldDB" id="D1NU59"/>
<reference evidence="1 2" key="1">
    <citation type="submission" date="2009-11" db="EMBL/GenBank/DDBJ databases">
        <authorList>
            <person name="Weinstock G."/>
            <person name="Sodergren E."/>
            <person name="Clifton S."/>
            <person name="Fulton L."/>
            <person name="Fulton B."/>
            <person name="Courtney L."/>
            <person name="Fronick C."/>
            <person name="Harrison M."/>
            <person name="Strong C."/>
            <person name="Farmer C."/>
            <person name="Delahaunty K."/>
            <person name="Markovic C."/>
            <person name="Hall O."/>
            <person name="Minx P."/>
            <person name="Tomlinson C."/>
            <person name="Mitreva M."/>
            <person name="Nelson J."/>
            <person name="Hou S."/>
            <person name="Wollam A."/>
            <person name="Pepin K.H."/>
            <person name="Johnson M."/>
            <person name="Bhonagiri V."/>
            <person name="Nash W.E."/>
            <person name="Warren W."/>
            <person name="Chinwalla A."/>
            <person name="Mardis E.R."/>
            <person name="Wilson R.K."/>
        </authorList>
    </citation>
    <scope>NUCLEOTIDE SEQUENCE [LARGE SCALE GENOMIC DNA]</scope>
    <source>
        <strain evidence="1 2">DSM 20093</strain>
    </source>
</reference>
<accession>D1NU59</accession>
<proteinExistence type="predicted"/>
<gene>
    <name evidence="1" type="ORF">BIFGAL_03380</name>
</gene>
<protein>
    <submittedName>
        <fullName evidence="1">Uncharacterized protein</fullName>
    </submittedName>
</protein>
<dbReference type="EMBL" id="ABXB03000002">
    <property type="protein sequence ID" value="EFA23263.1"/>
    <property type="molecule type" value="Genomic_DNA"/>
</dbReference>